<feature type="region of interest" description="Disordered" evidence="1">
    <location>
        <begin position="130"/>
        <end position="205"/>
    </location>
</feature>
<evidence type="ECO:0000313" key="3">
    <source>
        <dbReference type="Proteomes" id="UP000784294"/>
    </source>
</evidence>
<feature type="region of interest" description="Disordered" evidence="1">
    <location>
        <begin position="39"/>
        <end position="62"/>
    </location>
</feature>
<feature type="compositionally biased region" description="Low complexity" evidence="1">
    <location>
        <begin position="130"/>
        <end position="149"/>
    </location>
</feature>
<feature type="region of interest" description="Disordered" evidence="1">
    <location>
        <begin position="84"/>
        <end position="117"/>
    </location>
</feature>
<gene>
    <name evidence="2" type="ORF">PXEA_LOCUS11535</name>
</gene>
<accession>A0A3S4ZRL2</accession>
<reference evidence="2" key="1">
    <citation type="submission" date="2018-11" db="EMBL/GenBank/DDBJ databases">
        <authorList>
            <consortium name="Pathogen Informatics"/>
        </authorList>
    </citation>
    <scope>NUCLEOTIDE SEQUENCE</scope>
</reference>
<comment type="caution">
    <text evidence="2">The sequence shown here is derived from an EMBL/GenBank/DDBJ whole genome shotgun (WGS) entry which is preliminary data.</text>
</comment>
<organism evidence="2 3">
    <name type="scientific">Protopolystoma xenopodis</name>
    <dbReference type="NCBI Taxonomy" id="117903"/>
    <lineage>
        <taxon>Eukaryota</taxon>
        <taxon>Metazoa</taxon>
        <taxon>Spiralia</taxon>
        <taxon>Lophotrochozoa</taxon>
        <taxon>Platyhelminthes</taxon>
        <taxon>Monogenea</taxon>
        <taxon>Polyopisthocotylea</taxon>
        <taxon>Polystomatidea</taxon>
        <taxon>Polystomatidae</taxon>
        <taxon>Protopolystoma</taxon>
    </lineage>
</organism>
<keyword evidence="3" id="KW-1185">Reference proteome</keyword>
<evidence type="ECO:0008006" key="4">
    <source>
        <dbReference type="Google" id="ProtNLM"/>
    </source>
</evidence>
<evidence type="ECO:0000313" key="2">
    <source>
        <dbReference type="EMBL" id="VEL18095.1"/>
    </source>
</evidence>
<name>A0A3S4ZRL2_9PLAT</name>
<sequence length="324" mass="34674">MEERLTTEEALNHPYLEEARLRFHSCMCTCCHDVPVTGPSSTQNIQMTSKPEQEKMSSSSLYASEDGLTKAIASTSRVFEASSGSVASDLSPTNSVCPPSNSLLSYTSSRHQQQHSQPVYNQHNLNNIQSNQQQQSSTQPVHSQTVSQQYSHYATHQQLASQQHSALHHSSQYQSVTQGHHNSRHSLNSSSLTPGTPEGGGIINNVGVDQQSIGYSNRTAAAGCSPDSSIAVGSSNASCGSLASEAAAVDSSSSGTVFSHAQSSGGALSPTRRIFCLDLDPICLTPPPLEMEIQFGRVVNVKSELARRLKLHTCKSLITVFSGV</sequence>
<protein>
    <recommendedName>
        <fullName evidence="4">Protein kinase domain-containing protein</fullName>
    </recommendedName>
</protein>
<dbReference type="Proteomes" id="UP000784294">
    <property type="component" value="Unassembled WGS sequence"/>
</dbReference>
<feature type="compositionally biased region" description="Low complexity" evidence="1">
    <location>
        <begin position="156"/>
        <end position="175"/>
    </location>
</feature>
<evidence type="ECO:0000256" key="1">
    <source>
        <dbReference type="SAM" id="MobiDB-lite"/>
    </source>
</evidence>
<dbReference type="EMBL" id="CAAALY010035625">
    <property type="protein sequence ID" value="VEL18095.1"/>
    <property type="molecule type" value="Genomic_DNA"/>
</dbReference>
<dbReference type="OrthoDB" id="192887at2759"/>
<dbReference type="AlphaFoldDB" id="A0A3S4ZRL2"/>
<proteinExistence type="predicted"/>